<comment type="caution">
    <text evidence="3">The sequence shown here is derived from an EMBL/GenBank/DDBJ whole genome shotgun (WGS) entry which is preliminary data.</text>
</comment>
<dbReference type="STRING" id="346185.AAY42_17085"/>
<dbReference type="PROSITE" id="PS51257">
    <property type="entry name" value="PROKAR_LIPOPROTEIN"/>
    <property type="match status" value="1"/>
</dbReference>
<keyword evidence="3" id="KW-0378">Hydrolase</keyword>
<proteinExistence type="inferred from homology"/>
<dbReference type="AlphaFoldDB" id="A0A0Q1DSP0"/>
<evidence type="ECO:0000259" key="2">
    <source>
        <dbReference type="PROSITE" id="PS51762"/>
    </source>
</evidence>
<dbReference type="SUPFAM" id="SSF49899">
    <property type="entry name" value="Concanavalin A-like lectins/glucanases"/>
    <property type="match status" value="1"/>
</dbReference>
<protein>
    <submittedName>
        <fullName evidence="3">Glycosyl hydrolase family 16</fullName>
    </submittedName>
</protein>
<accession>A0A0Q1DSP0</accession>
<evidence type="ECO:0000313" key="3">
    <source>
        <dbReference type="EMBL" id="KQC31824.1"/>
    </source>
</evidence>
<dbReference type="PROSITE" id="PS51762">
    <property type="entry name" value="GH16_2"/>
    <property type="match status" value="1"/>
</dbReference>
<evidence type="ECO:0000313" key="4">
    <source>
        <dbReference type="Proteomes" id="UP000050827"/>
    </source>
</evidence>
<name>A0A0Q1DSP0_9FLAO</name>
<reference evidence="3 4" key="1">
    <citation type="submission" date="2015-04" db="EMBL/GenBank/DDBJ databases">
        <title>Complete genome of flavobacterium.</title>
        <authorList>
            <person name="Kwon Y.M."/>
            <person name="Kim S.-J."/>
        </authorList>
    </citation>
    <scope>NUCLEOTIDE SEQUENCE [LARGE SCALE GENOMIC DNA]</scope>
    <source>
        <strain evidence="3 4">DK169</strain>
    </source>
</reference>
<gene>
    <name evidence="3" type="ORF">AAY42_17085</name>
</gene>
<dbReference type="GO" id="GO:0004553">
    <property type="term" value="F:hydrolase activity, hydrolyzing O-glycosyl compounds"/>
    <property type="evidence" value="ECO:0007669"/>
    <property type="project" value="InterPro"/>
</dbReference>
<dbReference type="EMBL" id="LCTZ01000002">
    <property type="protein sequence ID" value="KQC31824.1"/>
    <property type="molecule type" value="Genomic_DNA"/>
</dbReference>
<evidence type="ECO:0000256" key="1">
    <source>
        <dbReference type="ARBA" id="ARBA00006865"/>
    </source>
</evidence>
<dbReference type="Gene3D" id="2.60.120.200">
    <property type="match status" value="1"/>
</dbReference>
<dbReference type="CDD" id="cd08023">
    <property type="entry name" value="GH16_laminarinase_like"/>
    <property type="match status" value="1"/>
</dbReference>
<organism evidence="3 4">
    <name type="scientific">Flagellimonas eckloniae</name>
    <dbReference type="NCBI Taxonomy" id="346185"/>
    <lineage>
        <taxon>Bacteria</taxon>
        <taxon>Pseudomonadati</taxon>
        <taxon>Bacteroidota</taxon>
        <taxon>Flavobacteriia</taxon>
        <taxon>Flavobacteriales</taxon>
        <taxon>Flavobacteriaceae</taxon>
        <taxon>Flagellimonas</taxon>
    </lineage>
</organism>
<dbReference type="PANTHER" id="PTHR10963:SF55">
    <property type="entry name" value="GLYCOSIDE HYDROLASE FAMILY 16 PROTEIN"/>
    <property type="match status" value="1"/>
</dbReference>
<dbReference type="Proteomes" id="UP000050827">
    <property type="component" value="Unassembled WGS sequence"/>
</dbReference>
<dbReference type="GO" id="GO:0005975">
    <property type="term" value="P:carbohydrate metabolic process"/>
    <property type="evidence" value="ECO:0007669"/>
    <property type="project" value="InterPro"/>
</dbReference>
<comment type="similarity">
    <text evidence="1">Belongs to the glycosyl hydrolase 16 family.</text>
</comment>
<keyword evidence="4" id="KW-1185">Reference proteome</keyword>
<dbReference type="PATRIC" id="fig|1547436.3.peg.3519"/>
<feature type="domain" description="GH16" evidence="2">
    <location>
        <begin position="40"/>
        <end position="277"/>
    </location>
</feature>
<dbReference type="Pfam" id="PF00722">
    <property type="entry name" value="Glyco_hydro_16"/>
    <property type="match status" value="1"/>
</dbReference>
<dbReference type="InterPro" id="IPR000757">
    <property type="entry name" value="Beta-glucanase-like"/>
</dbReference>
<dbReference type="PANTHER" id="PTHR10963">
    <property type="entry name" value="GLYCOSYL HYDROLASE-RELATED"/>
    <property type="match status" value="1"/>
</dbReference>
<dbReference type="InterPro" id="IPR013320">
    <property type="entry name" value="ConA-like_dom_sf"/>
</dbReference>
<dbReference type="InterPro" id="IPR050546">
    <property type="entry name" value="Glycosyl_Hydrlase_16"/>
</dbReference>
<sequence>MQAKVLTYICFAAIAAFYSCETDDEQTVAKSTNLVLSEEFNTDGAPNPAVWGFDIGTGENGWGNNELQYYTDRTENVTIQNGVLLITAQEESFQGSQYTSARLLTKDLFEQQYGRFEARIRLPFGQGIWPAFWMLGADIDENPWPGAGEIDIMEYRGQEPTVLIGSVHGPGYSGGDAISKEYILENDRFDTGFHIFGIEWGPDFVNYYVDDVLYNQITPEDVDEETDGEGVWVFNKPFYILMNLAVGGTFVGSPNAETQFPQTMLIDYVRVYEFDERLFNN</sequence>